<accession>A0ABU0JTQ2</accession>
<reference evidence="1 2" key="1">
    <citation type="submission" date="2023-07" db="EMBL/GenBank/DDBJ databases">
        <title>Genomic Encyclopedia of Type Strains, Phase IV (KMG-IV): sequencing the most valuable type-strain genomes for metagenomic binning, comparative biology and taxonomic classification.</title>
        <authorList>
            <person name="Goeker M."/>
        </authorList>
    </citation>
    <scope>NUCLEOTIDE SEQUENCE [LARGE SCALE GENOMIC DNA]</scope>
    <source>
        <strain evidence="1 2">DSM 1400</strain>
    </source>
</reference>
<organism evidence="1 2">
    <name type="scientific">Hathewaya limosa</name>
    <name type="common">Clostridium limosum</name>
    <dbReference type="NCBI Taxonomy" id="1536"/>
    <lineage>
        <taxon>Bacteria</taxon>
        <taxon>Bacillati</taxon>
        <taxon>Bacillota</taxon>
        <taxon>Clostridia</taxon>
        <taxon>Eubacteriales</taxon>
        <taxon>Clostridiaceae</taxon>
        <taxon>Hathewaya</taxon>
    </lineage>
</organism>
<protein>
    <submittedName>
        <fullName evidence="1">Uncharacterized protein</fullName>
    </submittedName>
</protein>
<gene>
    <name evidence="1" type="ORF">QOZ93_002226</name>
</gene>
<evidence type="ECO:0000313" key="1">
    <source>
        <dbReference type="EMBL" id="MDQ0480478.1"/>
    </source>
</evidence>
<evidence type="ECO:0000313" key="2">
    <source>
        <dbReference type="Proteomes" id="UP001224418"/>
    </source>
</evidence>
<sequence length="168" mass="19239">MSTSDFNESIENYYDYISDLDDNTKNILKETIATASKVFCISNLNYGKIIASEIRCWIDRILETGTFPEEYKSLDEVCIALGALYGHSLNISYGWSWKIFGKTEEESMCGVVSPEKNFCNPSFNYIYSILIGSNYGSDVKKENTVLLSYNMMSDIDKKPMHLKYYPIL</sequence>
<dbReference type="EMBL" id="JAUSWN010000020">
    <property type="protein sequence ID" value="MDQ0480478.1"/>
    <property type="molecule type" value="Genomic_DNA"/>
</dbReference>
<keyword evidence="2" id="KW-1185">Reference proteome</keyword>
<name>A0ABU0JTQ2_HATLI</name>
<dbReference type="RefSeq" id="WP_307356479.1">
    <property type="nucleotide sequence ID" value="NZ_BAAACJ010000035.1"/>
</dbReference>
<comment type="caution">
    <text evidence="1">The sequence shown here is derived from an EMBL/GenBank/DDBJ whole genome shotgun (WGS) entry which is preliminary data.</text>
</comment>
<dbReference type="Proteomes" id="UP001224418">
    <property type="component" value="Unassembled WGS sequence"/>
</dbReference>
<proteinExistence type="predicted"/>